<dbReference type="SMART" id="SM00490">
    <property type="entry name" value="HELICc"/>
    <property type="match status" value="1"/>
</dbReference>
<evidence type="ECO:0000256" key="8">
    <source>
        <dbReference type="PROSITE-ProRule" id="PRU00552"/>
    </source>
</evidence>
<feature type="compositionally biased region" description="Acidic residues" evidence="11">
    <location>
        <begin position="630"/>
        <end position="640"/>
    </location>
</feature>
<dbReference type="PROSITE" id="PS51192">
    <property type="entry name" value="HELICASE_ATP_BIND_1"/>
    <property type="match status" value="1"/>
</dbReference>
<dbReference type="GO" id="GO:0003724">
    <property type="term" value="F:RNA helicase activity"/>
    <property type="evidence" value="ECO:0007669"/>
    <property type="project" value="UniProtKB-EC"/>
</dbReference>
<keyword evidence="16" id="KW-1185">Reference proteome</keyword>
<feature type="region of interest" description="Disordered" evidence="11">
    <location>
        <begin position="713"/>
        <end position="746"/>
    </location>
</feature>
<dbReference type="EMBL" id="ML769487">
    <property type="protein sequence ID" value="KAE9398105.1"/>
    <property type="molecule type" value="Genomic_DNA"/>
</dbReference>
<evidence type="ECO:0000256" key="1">
    <source>
        <dbReference type="ARBA" id="ARBA00004604"/>
    </source>
</evidence>
<dbReference type="Pfam" id="PF00271">
    <property type="entry name" value="Helicase_C"/>
    <property type="match status" value="1"/>
</dbReference>
<dbReference type="InterPro" id="IPR014001">
    <property type="entry name" value="Helicase_ATP-bd"/>
</dbReference>
<comment type="function">
    <text evidence="10">RNA helicase.</text>
</comment>
<feature type="region of interest" description="Disordered" evidence="11">
    <location>
        <begin position="371"/>
        <end position="395"/>
    </location>
</feature>
<evidence type="ECO:0000313" key="15">
    <source>
        <dbReference type="EMBL" id="KAE9398105.1"/>
    </source>
</evidence>
<evidence type="ECO:0000256" key="10">
    <source>
        <dbReference type="RuleBase" id="RU365068"/>
    </source>
</evidence>
<dbReference type="Gene3D" id="3.40.50.300">
    <property type="entry name" value="P-loop containing nucleotide triphosphate hydrolases"/>
    <property type="match status" value="2"/>
</dbReference>
<feature type="domain" description="Helicase ATP-binding" evidence="12">
    <location>
        <begin position="153"/>
        <end position="384"/>
    </location>
</feature>
<keyword evidence="4 9" id="KW-0378">Hydrolase</keyword>
<feature type="compositionally biased region" description="Basic residues" evidence="11">
    <location>
        <begin position="1"/>
        <end position="10"/>
    </location>
</feature>
<name>A0A6A4HMQ1_9AGAR</name>
<evidence type="ECO:0000256" key="11">
    <source>
        <dbReference type="SAM" id="MobiDB-lite"/>
    </source>
</evidence>
<evidence type="ECO:0000259" key="14">
    <source>
        <dbReference type="PROSITE" id="PS51195"/>
    </source>
</evidence>
<organism evidence="15 16">
    <name type="scientific">Gymnopus androsaceus JB14</name>
    <dbReference type="NCBI Taxonomy" id="1447944"/>
    <lineage>
        <taxon>Eukaryota</taxon>
        <taxon>Fungi</taxon>
        <taxon>Dikarya</taxon>
        <taxon>Basidiomycota</taxon>
        <taxon>Agaricomycotina</taxon>
        <taxon>Agaricomycetes</taxon>
        <taxon>Agaricomycetidae</taxon>
        <taxon>Agaricales</taxon>
        <taxon>Marasmiineae</taxon>
        <taxon>Omphalotaceae</taxon>
        <taxon>Gymnopus</taxon>
    </lineage>
</organism>
<dbReference type="PROSITE" id="PS00039">
    <property type="entry name" value="DEAD_ATP_HELICASE"/>
    <property type="match status" value="1"/>
</dbReference>
<feature type="compositionally biased region" description="Basic residues" evidence="11">
    <location>
        <begin position="373"/>
        <end position="385"/>
    </location>
</feature>
<dbReference type="InterPro" id="IPR001650">
    <property type="entry name" value="Helicase_C-like"/>
</dbReference>
<dbReference type="InterPro" id="IPR011545">
    <property type="entry name" value="DEAD/DEAH_box_helicase_dom"/>
</dbReference>
<evidence type="ECO:0000313" key="16">
    <source>
        <dbReference type="Proteomes" id="UP000799118"/>
    </source>
</evidence>
<dbReference type="SUPFAM" id="SSF52540">
    <property type="entry name" value="P-loop containing nucleoside triphosphate hydrolases"/>
    <property type="match status" value="1"/>
</dbReference>
<feature type="domain" description="DEAD-box RNA helicase Q" evidence="14">
    <location>
        <begin position="122"/>
        <end position="150"/>
    </location>
</feature>
<evidence type="ECO:0000256" key="4">
    <source>
        <dbReference type="ARBA" id="ARBA00022801"/>
    </source>
</evidence>
<dbReference type="GO" id="GO:0006364">
    <property type="term" value="P:rRNA processing"/>
    <property type="evidence" value="ECO:0007669"/>
    <property type="project" value="UniProtKB-KW"/>
</dbReference>
<feature type="region of interest" description="Disordered" evidence="11">
    <location>
        <begin position="630"/>
        <end position="652"/>
    </location>
</feature>
<feature type="compositionally biased region" description="Acidic residues" evidence="11">
    <location>
        <begin position="731"/>
        <end position="746"/>
    </location>
</feature>
<keyword evidence="7 10" id="KW-0694">RNA-binding</keyword>
<dbReference type="InterPro" id="IPR027417">
    <property type="entry name" value="P-loop_NTPase"/>
</dbReference>
<evidence type="ECO:0000256" key="2">
    <source>
        <dbReference type="ARBA" id="ARBA00022552"/>
    </source>
</evidence>
<accession>A0A6A4HMQ1</accession>
<dbReference type="Pfam" id="PF00270">
    <property type="entry name" value="DEAD"/>
    <property type="match status" value="1"/>
</dbReference>
<dbReference type="GO" id="GO:0005730">
    <property type="term" value="C:nucleolus"/>
    <property type="evidence" value="ECO:0007669"/>
    <property type="project" value="UniProtKB-SubCell"/>
</dbReference>
<feature type="compositionally biased region" description="Basic and acidic residues" evidence="11">
    <location>
        <begin position="11"/>
        <end position="26"/>
    </location>
</feature>
<dbReference type="InterPro" id="IPR000629">
    <property type="entry name" value="RNA-helicase_DEAD-box_CS"/>
</dbReference>
<feature type="region of interest" description="Disordered" evidence="11">
    <location>
        <begin position="1"/>
        <end position="26"/>
    </location>
</feature>
<comment type="catalytic activity">
    <reaction evidence="10">
        <text>ATP + H2O = ADP + phosphate + H(+)</text>
        <dbReference type="Rhea" id="RHEA:13065"/>
        <dbReference type="ChEBI" id="CHEBI:15377"/>
        <dbReference type="ChEBI" id="CHEBI:15378"/>
        <dbReference type="ChEBI" id="CHEBI:30616"/>
        <dbReference type="ChEBI" id="CHEBI:43474"/>
        <dbReference type="ChEBI" id="CHEBI:456216"/>
        <dbReference type="EC" id="3.6.4.13"/>
    </reaction>
</comment>
<feature type="domain" description="Helicase C-terminal" evidence="13">
    <location>
        <begin position="441"/>
        <end position="586"/>
    </location>
</feature>
<dbReference type="GO" id="GO:0005524">
    <property type="term" value="F:ATP binding"/>
    <property type="evidence" value="ECO:0007669"/>
    <property type="project" value="UniProtKB-UniRule"/>
</dbReference>
<comment type="similarity">
    <text evidence="9">Belongs to the DEAD box helicase family.</text>
</comment>
<feature type="short sequence motif" description="Q motif" evidence="8">
    <location>
        <begin position="122"/>
        <end position="150"/>
    </location>
</feature>
<sequence length="746" mass="83652">MKNKLFRKRSLATDDSSRKRTKVKHDNADSLPWKTISRPIESGLDGDEGILELEEVEGVEIIYEQTEQGRVAKFNSSRAQVLLKVIDVDEPKIEAPAEEPVIDEDEDDLPEEETFDSENLLPNWHHYNLHPRLTKSLHYNNFLSPTPIQSSAIPIALKQRDVVGVAQTGSGKTLAYGLPILHKLLSVAPLKPSSKHRPVQALVLAPTRELALQVSTHLNACLNPYKPEDDNAKGKGTDPSGKKPPPRVSAAAIVGGMSAQKQRRILNRGVDVLVATPGRLWDIIEEDETLAKELKQLKILVLDEADRMIEAGHFAELENILRLTLRESEDDQIPDDIPSISHSDVEDNKDKVARDQMQTFVFSATLSKDLQKNVKRRSKPKRSKNTKKEEKPASTLDRQTISFLRLDFRDPEPEVIDLSPEGGVVSSLTEGKIQCLSADKDVYLYYFLLRYPGRSLVFLSSIDGIRRLLPLTELLNIKAFPLHSQLEQRQRLKNLDRFKSTPNSVLLATDIAARGLDIPSVDHVIHYQIPRSADVYVHRNGRTARAMRKGFSMLMCAPDERRVVRALLGTLGRDEDEIQEISIDLGMLDKLKARVQLARQIETSHHQAKKAKHERNWMREAAEAMEIELDSDFASDEDDENPTKRQRKAKEAGAAGLKAQLKQMLAQPLLARGISAKYITSGSNPIVDDLIAGDYNEKMLGLGSNDAGSDLAQVRKKKKKVRVKNELPNEPAEDEDEDEWAGVDNS</sequence>
<gene>
    <name evidence="15" type="ORF">BT96DRAFT_940375</name>
</gene>
<dbReference type="PROSITE" id="PS51195">
    <property type="entry name" value="Q_MOTIF"/>
    <property type="match status" value="1"/>
</dbReference>
<keyword evidence="5 9" id="KW-0347">Helicase</keyword>
<dbReference type="GO" id="GO:0003723">
    <property type="term" value="F:RNA binding"/>
    <property type="evidence" value="ECO:0007669"/>
    <property type="project" value="UniProtKB-UniRule"/>
</dbReference>
<evidence type="ECO:0000256" key="7">
    <source>
        <dbReference type="ARBA" id="ARBA00022884"/>
    </source>
</evidence>
<dbReference type="CDD" id="cd18787">
    <property type="entry name" value="SF2_C_DEAD"/>
    <property type="match status" value="1"/>
</dbReference>
<dbReference type="InterPro" id="IPR014014">
    <property type="entry name" value="RNA_helicase_DEAD_Q_motif"/>
</dbReference>
<dbReference type="Proteomes" id="UP000799118">
    <property type="component" value="Unassembled WGS sequence"/>
</dbReference>
<dbReference type="SMART" id="SM00487">
    <property type="entry name" value="DEXDc"/>
    <property type="match status" value="1"/>
</dbReference>
<keyword evidence="6 9" id="KW-0067">ATP-binding</keyword>
<evidence type="ECO:0000256" key="3">
    <source>
        <dbReference type="ARBA" id="ARBA00022741"/>
    </source>
</evidence>
<evidence type="ECO:0000259" key="12">
    <source>
        <dbReference type="PROSITE" id="PS51192"/>
    </source>
</evidence>
<protein>
    <recommendedName>
        <fullName evidence="10">ATP-dependent RNA helicase</fullName>
        <ecNumber evidence="10">3.6.4.13</ecNumber>
    </recommendedName>
</protein>
<dbReference type="OrthoDB" id="4310724at2759"/>
<keyword evidence="3 9" id="KW-0547">Nucleotide-binding</keyword>
<feature type="region of interest" description="Disordered" evidence="11">
    <location>
        <begin position="223"/>
        <end position="248"/>
    </location>
</feature>
<evidence type="ECO:0000259" key="13">
    <source>
        <dbReference type="PROSITE" id="PS51194"/>
    </source>
</evidence>
<dbReference type="PROSITE" id="PS51194">
    <property type="entry name" value="HELICASE_CTER"/>
    <property type="match status" value="1"/>
</dbReference>
<proteinExistence type="inferred from homology"/>
<evidence type="ECO:0000256" key="9">
    <source>
        <dbReference type="RuleBase" id="RU000492"/>
    </source>
</evidence>
<reference evidence="15" key="1">
    <citation type="journal article" date="2019" name="Environ. Microbiol.">
        <title>Fungal ecological strategies reflected in gene transcription - a case study of two litter decomposers.</title>
        <authorList>
            <person name="Barbi F."/>
            <person name="Kohler A."/>
            <person name="Barry K."/>
            <person name="Baskaran P."/>
            <person name="Daum C."/>
            <person name="Fauchery L."/>
            <person name="Ihrmark K."/>
            <person name="Kuo A."/>
            <person name="LaButti K."/>
            <person name="Lipzen A."/>
            <person name="Morin E."/>
            <person name="Grigoriev I.V."/>
            <person name="Henrissat B."/>
            <person name="Lindahl B."/>
            <person name="Martin F."/>
        </authorList>
    </citation>
    <scope>NUCLEOTIDE SEQUENCE</scope>
    <source>
        <strain evidence="15">JB14</strain>
    </source>
</reference>
<dbReference type="PANTHER" id="PTHR24031">
    <property type="entry name" value="RNA HELICASE"/>
    <property type="match status" value="1"/>
</dbReference>
<comment type="domain">
    <text evidence="10">The Q motif is unique to and characteristic of the DEAD box family of RNA helicases and controls ATP binding and hydrolysis.</text>
</comment>
<evidence type="ECO:0000256" key="5">
    <source>
        <dbReference type="ARBA" id="ARBA00022806"/>
    </source>
</evidence>
<keyword evidence="2" id="KW-0698">rRNA processing</keyword>
<dbReference type="GO" id="GO:0016787">
    <property type="term" value="F:hydrolase activity"/>
    <property type="evidence" value="ECO:0007669"/>
    <property type="project" value="UniProtKB-KW"/>
</dbReference>
<comment type="subcellular location">
    <subcellularLocation>
        <location evidence="1">Nucleus</location>
        <location evidence="1">Nucleolus</location>
    </subcellularLocation>
</comment>
<dbReference type="AlphaFoldDB" id="A0A6A4HMQ1"/>
<dbReference type="EC" id="3.6.4.13" evidence="10"/>
<evidence type="ECO:0000256" key="6">
    <source>
        <dbReference type="ARBA" id="ARBA00022840"/>
    </source>
</evidence>
<feature type="compositionally biased region" description="Basic and acidic residues" evidence="11">
    <location>
        <begin position="226"/>
        <end position="236"/>
    </location>
</feature>